<dbReference type="InterPro" id="IPR011598">
    <property type="entry name" value="bHLH_dom"/>
</dbReference>
<keyword evidence="7" id="KW-0732">Signal</keyword>
<name>A0ABD1MKA6_9FABA</name>
<dbReference type="EMBL" id="JBGMDY010000004">
    <property type="protein sequence ID" value="KAL2336253.1"/>
    <property type="molecule type" value="Genomic_DNA"/>
</dbReference>
<dbReference type="AlphaFoldDB" id="A0ABD1MKA6"/>
<dbReference type="SMART" id="SM00353">
    <property type="entry name" value="HLH"/>
    <property type="match status" value="1"/>
</dbReference>
<keyword evidence="2 5" id="KW-0805">Transcription regulation</keyword>
<dbReference type="InterPro" id="IPR036638">
    <property type="entry name" value="HLH_DNA-bd_sf"/>
</dbReference>
<keyword evidence="3 5" id="KW-0804">Transcription</keyword>
<keyword evidence="10" id="KW-1185">Reference proteome</keyword>
<feature type="region of interest" description="Disordered" evidence="6">
    <location>
        <begin position="243"/>
        <end position="294"/>
    </location>
</feature>
<dbReference type="Proteomes" id="UP001603857">
    <property type="component" value="Unassembled WGS sequence"/>
</dbReference>
<keyword evidence="4 5" id="KW-0539">Nucleus</keyword>
<evidence type="ECO:0000256" key="7">
    <source>
        <dbReference type="SAM" id="SignalP"/>
    </source>
</evidence>
<dbReference type="PANTHER" id="PTHR11514:SF40">
    <property type="entry name" value="TRANSCRIPTION FACTOR BHLH14"/>
    <property type="match status" value="1"/>
</dbReference>
<reference evidence="9 10" key="1">
    <citation type="submission" date="2024-08" db="EMBL/GenBank/DDBJ databases">
        <title>Insights into the chromosomal genome structure of Flemingia macrophylla.</title>
        <authorList>
            <person name="Ding Y."/>
            <person name="Zhao Y."/>
            <person name="Bi W."/>
            <person name="Wu M."/>
            <person name="Zhao G."/>
            <person name="Gong Y."/>
            <person name="Li W."/>
            <person name="Zhang P."/>
        </authorList>
    </citation>
    <scope>NUCLEOTIDE SEQUENCE [LARGE SCALE GENOMIC DNA]</scope>
    <source>
        <strain evidence="9">DYQJB</strain>
        <tissue evidence="9">Leaf</tissue>
    </source>
</reference>
<evidence type="ECO:0000256" key="2">
    <source>
        <dbReference type="ARBA" id="ARBA00023015"/>
    </source>
</evidence>
<organism evidence="9 10">
    <name type="scientific">Flemingia macrophylla</name>
    <dbReference type="NCBI Taxonomy" id="520843"/>
    <lineage>
        <taxon>Eukaryota</taxon>
        <taxon>Viridiplantae</taxon>
        <taxon>Streptophyta</taxon>
        <taxon>Embryophyta</taxon>
        <taxon>Tracheophyta</taxon>
        <taxon>Spermatophyta</taxon>
        <taxon>Magnoliopsida</taxon>
        <taxon>eudicotyledons</taxon>
        <taxon>Gunneridae</taxon>
        <taxon>Pentapetalae</taxon>
        <taxon>rosids</taxon>
        <taxon>fabids</taxon>
        <taxon>Fabales</taxon>
        <taxon>Fabaceae</taxon>
        <taxon>Papilionoideae</taxon>
        <taxon>50 kb inversion clade</taxon>
        <taxon>NPAAA clade</taxon>
        <taxon>indigoferoid/millettioid clade</taxon>
        <taxon>Phaseoleae</taxon>
        <taxon>Flemingia</taxon>
    </lineage>
</organism>
<feature type="domain" description="BHLH" evidence="8">
    <location>
        <begin position="282"/>
        <end position="331"/>
    </location>
</feature>
<feature type="chain" id="PRO_5044796133" description="Transcription factor" evidence="7">
    <location>
        <begin position="19"/>
        <end position="389"/>
    </location>
</feature>
<dbReference type="Pfam" id="PF14215">
    <property type="entry name" value="bHLH-MYC_N"/>
    <property type="match status" value="1"/>
</dbReference>
<dbReference type="Gene3D" id="3.30.200.20">
    <property type="entry name" value="Phosphorylase Kinase, domain 1"/>
    <property type="match status" value="1"/>
</dbReference>
<accession>A0ABD1MKA6</accession>
<proteinExistence type="predicted"/>
<dbReference type="InterPro" id="IPR045084">
    <property type="entry name" value="AIB/MYC-like"/>
</dbReference>
<dbReference type="SUPFAM" id="SSF47459">
    <property type="entry name" value="HLH, helix-loop-helix DNA-binding domain"/>
    <property type="match status" value="1"/>
</dbReference>
<protein>
    <recommendedName>
        <fullName evidence="5">Transcription factor</fullName>
        <shortName evidence="5">bHLH transcription factor</shortName>
    </recommendedName>
    <alternativeName>
        <fullName evidence="5">Basic helix-loop-helix protein</fullName>
    </alternativeName>
</protein>
<evidence type="ECO:0000313" key="9">
    <source>
        <dbReference type="EMBL" id="KAL2336253.1"/>
    </source>
</evidence>
<gene>
    <name evidence="9" type="ORF">Fmac_010699</name>
</gene>
<feature type="region of interest" description="Disordered" evidence="6">
    <location>
        <begin position="340"/>
        <end position="377"/>
    </location>
</feature>
<feature type="signal peptide" evidence="7">
    <location>
        <begin position="1"/>
        <end position="18"/>
    </location>
</feature>
<comment type="subcellular location">
    <subcellularLocation>
        <location evidence="1 5">Nucleus</location>
    </subcellularLocation>
</comment>
<evidence type="ECO:0000256" key="3">
    <source>
        <dbReference type="ARBA" id="ARBA00023163"/>
    </source>
</evidence>
<dbReference type="Gene3D" id="4.10.280.10">
    <property type="entry name" value="Helix-loop-helix DNA-binding domain"/>
    <property type="match status" value="1"/>
</dbReference>
<dbReference type="PANTHER" id="PTHR11514">
    <property type="entry name" value="MYC"/>
    <property type="match status" value="1"/>
</dbReference>
<evidence type="ECO:0000256" key="5">
    <source>
        <dbReference type="RuleBase" id="RU369104"/>
    </source>
</evidence>
<evidence type="ECO:0000256" key="4">
    <source>
        <dbReference type="ARBA" id="ARBA00023242"/>
    </source>
</evidence>
<feature type="compositionally biased region" description="Polar residues" evidence="6">
    <location>
        <begin position="354"/>
        <end position="366"/>
    </location>
</feature>
<evidence type="ECO:0000256" key="6">
    <source>
        <dbReference type="SAM" id="MobiDB-lite"/>
    </source>
</evidence>
<sequence length="389" mass="43717">MGRTMLFYLFSSSAAVNAATREEVAIKKVGNAFDNRIDAKRILREIKLLRHMIMKILQQKLQFLLQTQSEWWVYAIFWQASNEHNGNLNLSFGEGHFQGTANKQTPPKSPTAKKITRTLSNDNLNDAEWFYVMSLTRTFSVTNASSSSSLPGRSFALGSVLWLNNKHELQFYNCDRTNEAHAHGIQTLICIPTQNGVVEMGSYDSIKQNWALVQHVKSLFQNQNPNPNENQNQTNNNNLADAQIPQTKKRNKNSASYVESEHSDSDCPTPTEPKKRGRKPLVGPTNHVEAERQRREKLNHRFYALRAVVPNVSRMDKASLLSDAVAYINELKAKVEYLERESSSSSRKVKTETDNQSTATTSTVVDQSGHGHGHGTGMGLGLGWGLRLT</sequence>
<dbReference type="Pfam" id="PF00010">
    <property type="entry name" value="HLH"/>
    <property type="match status" value="1"/>
</dbReference>
<evidence type="ECO:0000259" key="8">
    <source>
        <dbReference type="PROSITE" id="PS50888"/>
    </source>
</evidence>
<dbReference type="InterPro" id="IPR025610">
    <property type="entry name" value="MYC/MYB_N"/>
</dbReference>
<evidence type="ECO:0000313" key="10">
    <source>
        <dbReference type="Proteomes" id="UP001603857"/>
    </source>
</evidence>
<evidence type="ECO:0000256" key="1">
    <source>
        <dbReference type="ARBA" id="ARBA00004123"/>
    </source>
</evidence>
<comment type="caution">
    <text evidence="9">The sequence shown here is derived from an EMBL/GenBank/DDBJ whole genome shotgun (WGS) entry which is preliminary data.</text>
</comment>
<dbReference type="GO" id="GO:0005634">
    <property type="term" value="C:nucleus"/>
    <property type="evidence" value="ECO:0007669"/>
    <property type="project" value="UniProtKB-SubCell"/>
</dbReference>
<dbReference type="GO" id="GO:0006355">
    <property type="term" value="P:regulation of DNA-templated transcription"/>
    <property type="evidence" value="ECO:0007669"/>
    <property type="project" value="UniProtKB-ARBA"/>
</dbReference>
<dbReference type="PROSITE" id="PS50888">
    <property type="entry name" value="BHLH"/>
    <property type="match status" value="1"/>
</dbReference>